<reference evidence="3 4" key="1">
    <citation type="submission" date="2021-02" db="EMBL/GenBank/DDBJ databases">
        <title>De Novo genome assembly of isolated myxobacteria.</title>
        <authorList>
            <person name="Stevens D.C."/>
        </authorList>
    </citation>
    <scope>NUCLEOTIDE SEQUENCE [LARGE SCALE GENOMIC DNA]</scope>
    <source>
        <strain evidence="4">SCPEA02</strain>
    </source>
</reference>
<proteinExistence type="predicted"/>
<accession>A0ABX7P1M5</accession>
<dbReference type="InterPro" id="IPR008972">
    <property type="entry name" value="Cupredoxin"/>
</dbReference>
<feature type="signal peptide" evidence="2">
    <location>
        <begin position="1"/>
        <end position="21"/>
    </location>
</feature>
<feature type="chain" id="PRO_5047348921" description="Lipoprotein" evidence="2">
    <location>
        <begin position="22"/>
        <end position="258"/>
    </location>
</feature>
<evidence type="ECO:0008006" key="5">
    <source>
        <dbReference type="Google" id="ProtNLM"/>
    </source>
</evidence>
<sequence>MFRPFLLASLLLALASGCRESAPPPPPVAGNPDTPAARPTPVATGWGTVEGRIRLSGTPPPPARMPTTGTVVSVCGEQAEDRSLVVGGEGSLAYVVVSAKDGAALPAARQSPPEPVLDQKRCLYDPPVLAARAGGTLALRNSDPLVHNVRAASGANRAFFNVAMPLEGMTVRRPLPAAPGEVPIRCDVHPWMHSVVRTFDHGYFTTSGADGRFRLELPEGSHTLVFWHERLPELARTVNMKNGETVQVDLEWSADQLK</sequence>
<dbReference type="Proteomes" id="UP000662747">
    <property type="component" value="Chromosome"/>
</dbReference>
<organism evidence="3 4">
    <name type="scientific">Pyxidicoccus parkwayensis</name>
    <dbReference type="NCBI Taxonomy" id="2813578"/>
    <lineage>
        <taxon>Bacteria</taxon>
        <taxon>Pseudomonadati</taxon>
        <taxon>Myxococcota</taxon>
        <taxon>Myxococcia</taxon>
        <taxon>Myxococcales</taxon>
        <taxon>Cystobacterineae</taxon>
        <taxon>Myxococcaceae</taxon>
        <taxon>Pyxidicoccus</taxon>
    </lineage>
</organism>
<dbReference type="InterPro" id="IPR008969">
    <property type="entry name" value="CarboxyPept-like_regulatory"/>
</dbReference>
<keyword evidence="4" id="KW-1185">Reference proteome</keyword>
<name>A0ABX7P1M5_9BACT</name>
<gene>
    <name evidence="3" type="ORF">JY651_02665</name>
</gene>
<dbReference type="SUPFAM" id="SSF49464">
    <property type="entry name" value="Carboxypeptidase regulatory domain-like"/>
    <property type="match status" value="1"/>
</dbReference>
<dbReference type="EMBL" id="CP071090">
    <property type="protein sequence ID" value="QSQ23905.1"/>
    <property type="molecule type" value="Genomic_DNA"/>
</dbReference>
<dbReference type="RefSeq" id="WP_206725476.1">
    <property type="nucleotide sequence ID" value="NZ_CP071090.1"/>
</dbReference>
<evidence type="ECO:0000313" key="3">
    <source>
        <dbReference type="EMBL" id="QSQ23905.1"/>
    </source>
</evidence>
<dbReference type="Gene3D" id="2.60.40.420">
    <property type="entry name" value="Cupredoxins - blue copper proteins"/>
    <property type="match status" value="1"/>
</dbReference>
<protein>
    <recommendedName>
        <fullName evidence="5">Lipoprotein</fullName>
    </recommendedName>
</protein>
<evidence type="ECO:0000256" key="2">
    <source>
        <dbReference type="SAM" id="SignalP"/>
    </source>
</evidence>
<dbReference type="PROSITE" id="PS51257">
    <property type="entry name" value="PROKAR_LIPOPROTEIN"/>
    <property type="match status" value="1"/>
</dbReference>
<evidence type="ECO:0000313" key="4">
    <source>
        <dbReference type="Proteomes" id="UP000662747"/>
    </source>
</evidence>
<feature type="region of interest" description="Disordered" evidence="1">
    <location>
        <begin position="20"/>
        <end position="48"/>
    </location>
</feature>
<keyword evidence="2" id="KW-0732">Signal</keyword>
<dbReference type="SUPFAM" id="SSF49503">
    <property type="entry name" value="Cupredoxins"/>
    <property type="match status" value="1"/>
</dbReference>
<evidence type="ECO:0000256" key="1">
    <source>
        <dbReference type="SAM" id="MobiDB-lite"/>
    </source>
</evidence>